<comment type="caution">
    <text evidence="1">The sequence shown here is derived from an EMBL/GenBank/DDBJ whole genome shotgun (WGS) entry which is preliminary data.</text>
</comment>
<sequence length="54" mass="6122">MEKEIIEMLDNVDTKIRERVEVLGKHAFGGESAEKLRLLEARKLVQDAISALLD</sequence>
<name>X1TAG3_9ZZZZ</name>
<evidence type="ECO:0000313" key="1">
    <source>
        <dbReference type="EMBL" id="GAI76984.1"/>
    </source>
</evidence>
<accession>X1TAG3</accession>
<proteinExistence type="predicted"/>
<protein>
    <submittedName>
        <fullName evidence="1">Uncharacterized protein</fullName>
    </submittedName>
</protein>
<reference evidence="1" key="1">
    <citation type="journal article" date="2014" name="Front. Microbiol.">
        <title>High frequency of phylogenetically diverse reductive dehalogenase-homologous genes in deep subseafloor sedimentary metagenomes.</title>
        <authorList>
            <person name="Kawai M."/>
            <person name="Futagami T."/>
            <person name="Toyoda A."/>
            <person name="Takaki Y."/>
            <person name="Nishi S."/>
            <person name="Hori S."/>
            <person name="Arai W."/>
            <person name="Tsubouchi T."/>
            <person name="Morono Y."/>
            <person name="Uchiyama I."/>
            <person name="Ito T."/>
            <person name="Fujiyama A."/>
            <person name="Inagaki F."/>
            <person name="Takami H."/>
        </authorList>
    </citation>
    <scope>NUCLEOTIDE SEQUENCE</scope>
    <source>
        <strain evidence="1">Expedition CK06-06</strain>
    </source>
</reference>
<dbReference type="EMBL" id="BARW01014545">
    <property type="protein sequence ID" value="GAI76984.1"/>
    <property type="molecule type" value="Genomic_DNA"/>
</dbReference>
<gene>
    <name evidence="1" type="ORF">S12H4_25742</name>
</gene>
<organism evidence="1">
    <name type="scientific">marine sediment metagenome</name>
    <dbReference type="NCBI Taxonomy" id="412755"/>
    <lineage>
        <taxon>unclassified sequences</taxon>
        <taxon>metagenomes</taxon>
        <taxon>ecological metagenomes</taxon>
    </lineage>
</organism>
<dbReference type="AlphaFoldDB" id="X1TAG3"/>